<evidence type="ECO:0000313" key="4">
    <source>
        <dbReference type="Proteomes" id="UP000494214"/>
    </source>
</evidence>
<dbReference type="SUPFAM" id="SSF54427">
    <property type="entry name" value="NTF2-like"/>
    <property type="match status" value="1"/>
</dbReference>
<protein>
    <recommendedName>
        <fullName evidence="2">SnoaL-like domain-containing protein</fullName>
    </recommendedName>
</protein>
<feature type="signal peptide" evidence="1">
    <location>
        <begin position="1"/>
        <end position="21"/>
    </location>
</feature>
<dbReference type="PROSITE" id="PS51257">
    <property type="entry name" value="PROKAR_LIPOPROTEIN"/>
    <property type="match status" value="1"/>
</dbReference>
<dbReference type="PANTHER" id="PTHR38436">
    <property type="entry name" value="POLYKETIDE CYCLASE SNOAL-LIKE DOMAIN"/>
    <property type="match status" value="1"/>
</dbReference>
<dbReference type="Gene3D" id="3.10.450.50">
    <property type="match status" value="1"/>
</dbReference>
<dbReference type="InterPro" id="IPR032710">
    <property type="entry name" value="NTF2-like_dom_sf"/>
</dbReference>
<dbReference type="RefSeq" id="WP_175123171.1">
    <property type="nucleotide sequence ID" value="NZ_CADIJM010000003.1"/>
</dbReference>
<dbReference type="PANTHER" id="PTHR38436:SF1">
    <property type="entry name" value="ESTER CYCLASE"/>
    <property type="match status" value="1"/>
</dbReference>
<organism evidence="3 4">
    <name type="scientific">Achromobacter animicus</name>
    <dbReference type="NCBI Taxonomy" id="1389935"/>
    <lineage>
        <taxon>Bacteria</taxon>
        <taxon>Pseudomonadati</taxon>
        <taxon>Pseudomonadota</taxon>
        <taxon>Betaproteobacteria</taxon>
        <taxon>Burkholderiales</taxon>
        <taxon>Alcaligenaceae</taxon>
        <taxon>Achromobacter</taxon>
    </lineage>
</organism>
<evidence type="ECO:0000256" key="1">
    <source>
        <dbReference type="SAM" id="SignalP"/>
    </source>
</evidence>
<keyword evidence="1" id="KW-0732">Signal</keyword>
<dbReference type="Proteomes" id="UP000494214">
    <property type="component" value="Unassembled WGS sequence"/>
</dbReference>
<dbReference type="InterPro" id="IPR009959">
    <property type="entry name" value="Cyclase_SnoaL-like"/>
</dbReference>
<keyword evidence="4" id="KW-1185">Reference proteome</keyword>
<accession>A0A6S6ZWF9</accession>
<gene>
    <name evidence="3" type="ORF">LMG26690_02274</name>
</gene>
<feature type="chain" id="PRO_5028997556" description="SnoaL-like domain-containing protein" evidence="1">
    <location>
        <begin position="22"/>
        <end position="151"/>
    </location>
</feature>
<dbReference type="GO" id="GO:0030638">
    <property type="term" value="P:polyketide metabolic process"/>
    <property type="evidence" value="ECO:0007669"/>
    <property type="project" value="InterPro"/>
</dbReference>
<dbReference type="Pfam" id="PF12680">
    <property type="entry name" value="SnoaL_2"/>
    <property type="match status" value="1"/>
</dbReference>
<sequence length="151" mass="16709">MSRPMFMRAFAALLFSVLACAAQATPEQEAANKAAVLAFYEKGLNQKDADAALKYVGDRYVQHNPNAADGPEGFRQFIAFLRDKYPASHSEIKRVFTDGDYVILHVHAVREPGTRGNAIIDIFRLEGGKIVEHWDAVQPIPEKAANSNGMF</sequence>
<dbReference type="InterPro" id="IPR037401">
    <property type="entry name" value="SnoaL-like"/>
</dbReference>
<proteinExistence type="predicted"/>
<feature type="domain" description="SnoaL-like" evidence="2">
    <location>
        <begin position="36"/>
        <end position="133"/>
    </location>
</feature>
<evidence type="ECO:0000313" key="3">
    <source>
        <dbReference type="EMBL" id="CAB3694239.1"/>
    </source>
</evidence>
<dbReference type="EMBL" id="CADIJM010000003">
    <property type="protein sequence ID" value="CAB3694239.1"/>
    <property type="molecule type" value="Genomic_DNA"/>
</dbReference>
<reference evidence="3 4" key="1">
    <citation type="submission" date="2020-04" db="EMBL/GenBank/DDBJ databases">
        <authorList>
            <person name="De Canck E."/>
        </authorList>
    </citation>
    <scope>NUCLEOTIDE SEQUENCE [LARGE SCALE GENOMIC DNA]</scope>
    <source>
        <strain evidence="3 4">LMG 26690</strain>
    </source>
</reference>
<name>A0A6S6ZWF9_9BURK</name>
<evidence type="ECO:0000259" key="2">
    <source>
        <dbReference type="Pfam" id="PF12680"/>
    </source>
</evidence>
<dbReference type="AlphaFoldDB" id="A0A6S6ZWF9"/>